<keyword evidence="3" id="KW-1185">Reference proteome</keyword>
<gene>
    <name evidence="2" type="ORF">CRG98_029087</name>
</gene>
<evidence type="ECO:0000313" key="3">
    <source>
        <dbReference type="Proteomes" id="UP000233551"/>
    </source>
</evidence>
<name>A0A2I0J3A4_PUNGR</name>
<evidence type="ECO:0000256" key="1">
    <source>
        <dbReference type="SAM" id="MobiDB-lite"/>
    </source>
</evidence>
<proteinExistence type="predicted"/>
<feature type="region of interest" description="Disordered" evidence="1">
    <location>
        <begin position="678"/>
        <end position="720"/>
    </location>
</feature>
<feature type="compositionally biased region" description="Basic and acidic residues" evidence="1">
    <location>
        <begin position="699"/>
        <end position="720"/>
    </location>
</feature>
<dbReference type="EMBL" id="PGOL01002105">
    <property type="protein sequence ID" value="PKI50533.1"/>
    <property type="molecule type" value="Genomic_DNA"/>
</dbReference>
<feature type="compositionally biased region" description="Basic and acidic residues" evidence="1">
    <location>
        <begin position="678"/>
        <end position="691"/>
    </location>
</feature>
<evidence type="ECO:0000313" key="2">
    <source>
        <dbReference type="EMBL" id="PKI50533.1"/>
    </source>
</evidence>
<protein>
    <recommendedName>
        <fullName evidence="4">Aminotransferase-like plant mobile domain-containing protein</fullName>
    </recommendedName>
</protein>
<comment type="caution">
    <text evidence="2">The sequence shown here is derived from an EMBL/GenBank/DDBJ whole genome shotgun (WGS) entry which is preliminary data.</text>
</comment>
<dbReference type="AlphaFoldDB" id="A0A2I0J3A4"/>
<feature type="region of interest" description="Disordered" evidence="1">
    <location>
        <begin position="338"/>
        <end position="361"/>
    </location>
</feature>
<dbReference type="Proteomes" id="UP000233551">
    <property type="component" value="Unassembled WGS sequence"/>
</dbReference>
<sequence>MPQTIDHGSNASYTSSVRNLSAKWSLASSHHLTPSNVYVEDNLDRAPVTFWDPTHAVLNIQGTELTPNIEEYRTLIGRTVVGHGIVKPNLRTTRLALVSCLLGVHRPQLHAELAYSGGTKILTTKLLRFIESQAPNRIDATLASVVLQVVGGHGLEVALVATTIRSLDHVMQIAARRLRGSLVLLQIWLQSHANPFVLMRPVPFFNHSKSVISRLLPLMCMEECKVFEWIKIFPEIPPRGFKWRAAWMPPRPMAFRCPDFNRILVVSHAGSTTYLSTLVMRQLGGLQTVLEDTARTKFEHMWREDQTSVNRKNDIEQVIAAWRTVVVELPHFPSIPLKTSRISRPRRSTSSASTTGVHPQPKISMTLHDLMVVHHPGNLPSREWLFRSSSLASDLRGTTFNGKSLKRMCSWLTSASYRGSSPRPTQSYRDAIRNWHGRALPWRGLGRGPVEVLTHLRIDASTSRAHLRGQNLRGLHLFTARRAVAGGRVHLGHPPRTTGTRRPWVKNDAWVHTSPEIPAMPFFLILRQGRARLGGTPHEPRSKSDLEAPVIGITKHGRGRRLHKASVTSHIKDRGMPIRHSHQDHLGHHPPTMSTFERRTLGHPWLKLAPTPPWQATYNGASLVEVCTETTSNLIHLQLAFPKRPWGNVLPKLSLSSLSLHNSEWVIAVSTPFWPTDSRHKNARTEARVTTHDPTIGGERSDIGARTTKEKQGPPKGSEG</sequence>
<dbReference type="PANTHER" id="PTHR48200">
    <property type="entry name" value="PROTEIN, PUTATIVE-RELATED"/>
    <property type="match status" value="1"/>
</dbReference>
<reference evidence="2 3" key="1">
    <citation type="submission" date="2017-11" db="EMBL/GenBank/DDBJ databases">
        <title>De-novo sequencing of pomegranate (Punica granatum L.) genome.</title>
        <authorList>
            <person name="Akparov Z."/>
            <person name="Amiraslanov A."/>
            <person name="Hajiyeva S."/>
            <person name="Abbasov M."/>
            <person name="Kaur K."/>
            <person name="Hamwieh A."/>
            <person name="Solovyev V."/>
            <person name="Salamov A."/>
            <person name="Braich B."/>
            <person name="Kosarev P."/>
            <person name="Mahmoud A."/>
            <person name="Hajiyev E."/>
            <person name="Babayeva S."/>
            <person name="Izzatullayeva V."/>
            <person name="Mammadov A."/>
            <person name="Mammadov A."/>
            <person name="Sharifova S."/>
            <person name="Ojaghi J."/>
            <person name="Eynullazada K."/>
            <person name="Bayramov B."/>
            <person name="Abdulazimova A."/>
            <person name="Shahmuradov I."/>
        </authorList>
    </citation>
    <scope>NUCLEOTIDE SEQUENCE [LARGE SCALE GENOMIC DNA]</scope>
    <source>
        <strain evidence="3">cv. AG2017</strain>
        <tissue evidence="2">Leaf</tissue>
    </source>
</reference>
<evidence type="ECO:0008006" key="4">
    <source>
        <dbReference type="Google" id="ProtNLM"/>
    </source>
</evidence>
<dbReference type="PANTHER" id="PTHR48200:SF1">
    <property type="entry name" value="AMINOTRANSFERASE-LIKE PLANT MOBILE DOMAIN-CONTAINING PROTEIN"/>
    <property type="match status" value="1"/>
</dbReference>
<organism evidence="2 3">
    <name type="scientific">Punica granatum</name>
    <name type="common">Pomegranate</name>
    <dbReference type="NCBI Taxonomy" id="22663"/>
    <lineage>
        <taxon>Eukaryota</taxon>
        <taxon>Viridiplantae</taxon>
        <taxon>Streptophyta</taxon>
        <taxon>Embryophyta</taxon>
        <taxon>Tracheophyta</taxon>
        <taxon>Spermatophyta</taxon>
        <taxon>Magnoliopsida</taxon>
        <taxon>eudicotyledons</taxon>
        <taxon>Gunneridae</taxon>
        <taxon>Pentapetalae</taxon>
        <taxon>rosids</taxon>
        <taxon>malvids</taxon>
        <taxon>Myrtales</taxon>
        <taxon>Lythraceae</taxon>
        <taxon>Punica</taxon>
    </lineage>
</organism>
<accession>A0A2I0J3A4</accession>